<dbReference type="InterPro" id="IPR036050">
    <property type="entry name" value="Regulatory_protein_E2_N"/>
</dbReference>
<dbReference type="InterPro" id="IPR042504">
    <property type="entry name" value="Regulatory_protein_E2_N_2"/>
</dbReference>
<dbReference type="GO" id="GO:0003677">
    <property type="term" value="F:DNA binding"/>
    <property type="evidence" value="ECO:0007669"/>
    <property type="project" value="UniProtKB-UniRule"/>
</dbReference>
<dbReference type="InterPro" id="IPR001866">
    <property type="entry name" value="PPV_E2_N"/>
</dbReference>
<keyword evidence="12" id="KW-0832">Ubl conjugation</keyword>
<feature type="compositionally biased region" description="Basic residues" evidence="13">
    <location>
        <begin position="295"/>
        <end position="308"/>
    </location>
</feature>
<gene>
    <name evidence="12 16" type="primary">E2</name>
</gene>
<evidence type="ECO:0000256" key="4">
    <source>
        <dbReference type="ARBA" id="ARBA00022518"/>
    </source>
</evidence>
<dbReference type="InterPro" id="IPR000427">
    <property type="entry name" value="Papillomavirus_E2_C"/>
</dbReference>
<evidence type="ECO:0000256" key="8">
    <source>
        <dbReference type="ARBA" id="ARBA00023015"/>
    </source>
</evidence>
<keyword evidence="4 12" id="KW-0244">Early protein</keyword>
<dbReference type="Pfam" id="PF00508">
    <property type="entry name" value="PPV_E2_N"/>
    <property type="match status" value="1"/>
</dbReference>
<evidence type="ECO:0000256" key="11">
    <source>
        <dbReference type="ARBA" id="ARBA00023163"/>
    </source>
</evidence>
<evidence type="ECO:0000256" key="10">
    <source>
        <dbReference type="ARBA" id="ARBA00023159"/>
    </source>
</evidence>
<name>S6G386_9PAPI</name>
<comment type="PTM">
    <text evidence="12">Sumoylation plays a regulatory role in E2 transcriptional activity.</text>
</comment>
<comment type="function">
    <text evidence="12">Plays a role in the initiation of viral DNA replication. A dimer of E2 interacts with a dimer of E1 in order to improve specificity of E1 DNA binding activity. Once the complex recognizes and binds DNA at specific sites, the E2 dimer is removed from DNA. E2 also regulates viral transcription through binding to the E2RE response element (5'-ACCNNNNNNGGT-3') present in multiple copies in the regulatory regions of the viral genome. Activates or represses transcription depending on E2RE's position with regards to proximal promoter elements including the TATA-box. Repression occurs by sterically hindering the assembly of the transcription initiation complex.</text>
</comment>
<evidence type="ECO:0000256" key="13">
    <source>
        <dbReference type="SAM" id="MobiDB-lite"/>
    </source>
</evidence>
<comment type="caution">
    <text evidence="12">Lacks conserved residue(s) required for the propagation of feature annotation.</text>
</comment>
<feature type="compositionally biased region" description="Basic and acidic residues" evidence="13">
    <location>
        <begin position="211"/>
        <end position="223"/>
    </location>
</feature>
<dbReference type="GeneID" id="16836476"/>
<dbReference type="InterPro" id="IPR042503">
    <property type="entry name" value="Regulatory_protein_E2_N_1"/>
</dbReference>
<dbReference type="GO" id="GO:0003700">
    <property type="term" value="F:DNA-binding transcription factor activity"/>
    <property type="evidence" value="ECO:0007669"/>
    <property type="project" value="UniProtKB-UniRule"/>
</dbReference>
<keyword evidence="6 12" id="KW-1048">Host nucleus</keyword>
<feature type="domain" description="Papillomavirus E2 N-terminal" evidence="14">
    <location>
        <begin position="5"/>
        <end position="201"/>
    </location>
</feature>
<evidence type="ECO:0000259" key="15">
    <source>
        <dbReference type="Pfam" id="PF00511"/>
    </source>
</evidence>
<keyword evidence="9 12" id="KW-0238">DNA-binding</keyword>
<dbReference type="SUPFAM" id="SSF54957">
    <property type="entry name" value="Viral DNA-binding domain"/>
    <property type="match status" value="1"/>
</dbReference>
<keyword evidence="3 12" id="KW-0678">Repressor</keyword>
<dbReference type="SUPFAM" id="SSF51332">
    <property type="entry name" value="E2 regulatory, transactivation domain"/>
    <property type="match status" value="1"/>
</dbReference>
<comment type="subunit">
    <text evidence="12">Binds DNA as homodimer. Interacts with protein E1; this interaction greatly increases E1 DNA-binding activity. Interacts with protein L1; this interaction enhances E2-dependent replication and transcription activation. Interacts with protein L2; this interaction inhibits E2 transcriptional activity but not DNA replication function E2. Interacts with protein E7; this interaction inhibits E7 oncogenic activity. Interacts with host TAF1; this interaction modulates E2-dependent transcriptional regulation. Interacts with host BRD4; this interaction mediates E2 transcriptional activation function. Additionally, the interaction with host BRD4 on mitotic chromosomes mediates tethering of the viral genome. Interacts with host TOPBP1; this interaction is required for optimal viral DNA replication.</text>
</comment>
<comment type="similarity">
    <text evidence="2">Belongs to the papillomaviridae E8^E2C protein family.</text>
</comment>
<dbReference type="RefSeq" id="YP_008433329.1">
    <property type="nucleotide sequence ID" value="NC_022095.1"/>
</dbReference>
<dbReference type="GO" id="GO:0039693">
    <property type="term" value="P:viral DNA genome replication"/>
    <property type="evidence" value="ECO:0007669"/>
    <property type="project" value="UniProtKB-UniRule"/>
</dbReference>
<keyword evidence="11 12" id="KW-0804">Transcription</keyword>
<evidence type="ECO:0000256" key="5">
    <source>
        <dbReference type="ARBA" id="ARBA00022553"/>
    </source>
</evidence>
<evidence type="ECO:0000313" key="17">
    <source>
        <dbReference type="Proteomes" id="UP000099010"/>
    </source>
</evidence>
<sequence length="399" mass="46004">MNQADLTERFDALQDQLLTLYETAPTDIQSQITHWALTRRLNVLMYYARQEGYRNLGLQALPTLVVSEYNAKVAIKMMMLLKSLSESQYGKEPWTLADASAELVLTSPKHTFKKGAFQVEVYYDNDPQNANVYTQWEHIYYEDLNDIWHKVPGDVDHNGLSFTDVTGDKNYFLLFHEDAQRYSNTGQWTVKFKSTTISSVVTSSRQQSSNQKRDQQSRRRDSSPEEGTSRAFRRSERDPEESISTTTTSPTTTRQRRRRRRGERGDQQGESTPERPRAKRSRGSSPVSPEEVGSRHRSVPKHHLGRLRRLQEEARDPPVLCIKGPANNLKCWRNRFNVRFASLFFKASSVFKWLGDTDCPTNTSRMLIAFHSLNERSRFLQLVTLPKGTSYSYGSLDSL</sequence>
<dbReference type="Gene3D" id="1.10.287.30">
    <property type="entry name" value="E2 (early) protein, N terminal domain, subdomain 1"/>
    <property type="match status" value="1"/>
</dbReference>
<keyword evidence="12" id="KW-1017">Isopeptide bond</keyword>
<evidence type="ECO:0000259" key="14">
    <source>
        <dbReference type="Pfam" id="PF00508"/>
    </source>
</evidence>
<dbReference type="Pfam" id="PF00511">
    <property type="entry name" value="PPV_E2_C"/>
    <property type="match status" value="1"/>
</dbReference>
<evidence type="ECO:0000256" key="1">
    <source>
        <dbReference type="ARBA" id="ARBA00004147"/>
    </source>
</evidence>
<comment type="subcellular location">
    <subcellularLocation>
        <location evidence="1 12">Host nucleus</location>
    </subcellularLocation>
</comment>
<keyword evidence="10 12" id="KW-0010">Activator</keyword>
<reference evidence="16 17" key="1">
    <citation type="submission" date="2013-07" db="EMBL/GenBank/DDBJ databases">
        <title>Novel human papillomavirus causing verruca vulgaris.</title>
        <authorList>
            <person name="Kocjan B.J."/>
            <person name="Hosnjak L."/>
            <person name="Poljak M."/>
        </authorList>
    </citation>
    <scope>NUCLEOTIDE SEQUENCE [LARGE SCALE GENOMIC DNA]</scope>
    <source>
        <strain evidence="16">SIBX16</strain>
    </source>
</reference>
<dbReference type="EMBL" id="HG421739">
    <property type="protein sequence ID" value="CDG41971.1"/>
    <property type="molecule type" value="Genomic_DNA"/>
</dbReference>
<dbReference type="InterPro" id="IPR033668">
    <property type="entry name" value="Reg_prot_E2"/>
</dbReference>
<keyword evidence="8 12" id="KW-0805">Transcription regulation</keyword>
<dbReference type="InterPro" id="IPR012677">
    <property type="entry name" value="Nucleotide-bd_a/b_plait_sf"/>
</dbReference>
<dbReference type="InterPro" id="IPR035975">
    <property type="entry name" value="E2/EBNA1_C_sf"/>
</dbReference>
<evidence type="ECO:0000313" key="16">
    <source>
        <dbReference type="EMBL" id="CDG41971.1"/>
    </source>
</evidence>
<feature type="compositionally biased region" description="Low complexity" evidence="13">
    <location>
        <begin position="199"/>
        <end position="210"/>
    </location>
</feature>
<dbReference type="Gene3D" id="3.30.70.330">
    <property type="match status" value="1"/>
</dbReference>
<dbReference type="Gene3D" id="2.170.200.10">
    <property type="entry name" value="Papillomavirus E2 early protein domain"/>
    <property type="match status" value="1"/>
</dbReference>
<feature type="region of interest" description="Disordered" evidence="13">
    <location>
        <begin position="199"/>
        <end position="310"/>
    </location>
</feature>
<protein>
    <recommendedName>
        <fullName evidence="12">Regulatory protein E2</fullName>
    </recommendedName>
</protein>
<evidence type="ECO:0000256" key="3">
    <source>
        <dbReference type="ARBA" id="ARBA00022491"/>
    </source>
</evidence>
<dbReference type="HAMAP" id="MF_04001">
    <property type="entry name" value="PPV_E2"/>
    <property type="match status" value="1"/>
</dbReference>
<evidence type="ECO:0000256" key="2">
    <source>
        <dbReference type="ARBA" id="ARBA00007794"/>
    </source>
</evidence>
<feature type="domain" description="Papillomavirus E2 C-terminal" evidence="15">
    <location>
        <begin position="318"/>
        <end position="396"/>
    </location>
</feature>
<evidence type="ECO:0000256" key="12">
    <source>
        <dbReference type="HAMAP-Rule" id="MF_04001"/>
    </source>
</evidence>
<evidence type="ECO:0000256" key="6">
    <source>
        <dbReference type="ARBA" id="ARBA00022562"/>
    </source>
</evidence>
<dbReference type="GO" id="GO:0006260">
    <property type="term" value="P:DNA replication"/>
    <property type="evidence" value="ECO:0007669"/>
    <property type="project" value="UniProtKB-KW"/>
</dbReference>
<dbReference type="OrthoDB" id="15886at10239"/>
<organism evidence="16 17">
    <name type="scientific">Human papillomavirus 179</name>
    <dbReference type="NCBI Taxonomy" id="1472342"/>
    <lineage>
        <taxon>Viruses</taxon>
        <taxon>Monodnaviria</taxon>
        <taxon>Shotokuvirae</taxon>
        <taxon>Cossaviricota</taxon>
        <taxon>Papovaviricetes</taxon>
        <taxon>Zurhausenvirales</taxon>
        <taxon>Papillomaviridae</taxon>
        <taxon>Firstpapillomavirinae</taxon>
        <taxon>Gammapapillomavirus</taxon>
        <taxon>Gammapapillomavirus 15</taxon>
    </lineage>
</organism>
<proteinExistence type="inferred from homology"/>
<feature type="region of interest" description="DNA-binding domain" evidence="12">
    <location>
        <begin position="316"/>
        <end position="399"/>
    </location>
</feature>
<dbReference type="GO" id="GO:0006351">
    <property type="term" value="P:DNA-templated transcription"/>
    <property type="evidence" value="ECO:0007669"/>
    <property type="project" value="UniProtKB-UniRule"/>
</dbReference>
<comment type="PTM">
    <text evidence="12">Phosphorylated.</text>
</comment>
<dbReference type="Proteomes" id="UP000099010">
    <property type="component" value="Segment"/>
</dbReference>
<keyword evidence="5 12" id="KW-0597">Phosphoprotein</keyword>
<dbReference type="GO" id="GO:0006275">
    <property type="term" value="P:regulation of DNA replication"/>
    <property type="evidence" value="ECO:0007669"/>
    <property type="project" value="UniProtKB-UniRule"/>
</dbReference>
<keyword evidence="7 12" id="KW-0235">DNA replication</keyword>
<evidence type="ECO:0000256" key="9">
    <source>
        <dbReference type="ARBA" id="ARBA00023125"/>
    </source>
</evidence>
<feature type="cross-link" description="Glycyl lysine isopeptide (Lys-Gly) (interchain with G-Cter in SUMO)" evidence="12">
    <location>
        <position position="323"/>
    </location>
</feature>
<dbReference type="GO" id="GO:0042025">
    <property type="term" value="C:host cell nucleus"/>
    <property type="evidence" value="ECO:0007669"/>
    <property type="project" value="UniProtKB-SubCell"/>
</dbReference>
<dbReference type="KEGG" id="vg:16836476"/>
<evidence type="ECO:0000256" key="7">
    <source>
        <dbReference type="ARBA" id="ARBA00022705"/>
    </source>
</evidence>
<accession>S6G386</accession>
<dbReference type="GO" id="GO:0000166">
    <property type="term" value="F:nucleotide binding"/>
    <property type="evidence" value="ECO:0007669"/>
    <property type="project" value="UniProtKB-UniRule"/>
</dbReference>
<comment type="similarity">
    <text evidence="12">Belongs to the papillomaviridae E2 protein family.</text>
</comment>
<feature type="compositionally biased region" description="Basic and acidic residues" evidence="13">
    <location>
        <begin position="263"/>
        <end position="276"/>
    </location>
</feature>